<dbReference type="EMBL" id="JACJID010000004">
    <property type="protein sequence ID" value="MBA8928852.1"/>
    <property type="molecule type" value="Genomic_DNA"/>
</dbReference>
<evidence type="ECO:0008006" key="3">
    <source>
        <dbReference type="Google" id="ProtNLM"/>
    </source>
</evidence>
<dbReference type="RefSeq" id="WP_182839062.1">
    <property type="nucleotide sequence ID" value="NZ_BAAABQ010000016.1"/>
</dbReference>
<gene>
    <name evidence="1" type="ORF">BC739_006069</name>
</gene>
<dbReference type="Proteomes" id="UP000517916">
    <property type="component" value="Unassembled WGS sequence"/>
</dbReference>
<reference evidence="1 2" key="1">
    <citation type="submission" date="2020-08" db="EMBL/GenBank/DDBJ databases">
        <title>Genomic Encyclopedia of Archaeal and Bacterial Type Strains, Phase II (KMG-II): from individual species to whole genera.</title>
        <authorList>
            <person name="Goeker M."/>
        </authorList>
    </citation>
    <scope>NUCLEOTIDE SEQUENCE [LARGE SCALE GENOMIC DNA]</scope>
    <source>
        <strain evidence="1 2">DSM 43850</strain>
    </source>
</reference>
<organism evidence="1 2">
    <name type="scientific">Kutzneria viridogrisea</name>
    <dbReference type="NCBI Taxonomy" id="47990"/>
    <lineage>
        <taxon>Bacteria</taxon>
        <taxon>Bacillati</taxon>
        <taxon>Actinomycetota</taxon>
        <taxon>Actinomycetes</taxon>
        <taxon>Pseudonocardiales</taxon>
        <taxon>Pseudonocardiaceae</taxon>
        <taxon>Kutzneria</taxon>
    </lineage>
</organism>
<keyword evidence="2" id="KW-1185">Reference proteome</keyword>
<sequence length="317" mass="34258">MTAADGVADRLNWLFDVVAVADPPGWRPWTNAEVGAVLGAGGPLAVERLRAGEPASQEQLTALAAFFGVRPQFFGEDPAEVDAARDRLLELVLRDCGVRAYLICRTPLLSATRRGEQLRKALRTVRSASLGSGDAAPSRDCGPSMTPSMSQAQLRAWCHDLVHELGLHPPFDAHELCLRLGERRGRRIEVRPTDLGATTGVGHLVTKRRADYILVERTAPASQQELVIYHEIIHLARGHLDAGESLTCGLAAPAADTGQADHGAYADRREWEAEVGARTLSRMSRERTRPNLLPVAAGPAEQSIAAAFGFVARDRSS</sequence>
<evidence type="ECO:0000313" key="1">
    <source>
        <dbReference type="EMBL" id="MBA8928852.1"/>
    </source>
</evidence>
<accession>A0ABR6BQG0</accession>
<name>A0ABR6BQG0_9PSEU</name>
<dbReference type="InterPro" id="IPR010982">
    <property type="entry name" value="Lambda_DNA-bd_dom_sf"/>
</dbReference>
<evidence type="ECO:0000313" key="2">
    <source>
        <dbReference type="Proteomes" id="UP000517916"/>
    </source>
</evidence>
<proteinExistence type="predicted"/>
<protein>
    <recommendedName>
        <fullName evidence="3">IrrE N-terminal-like domain-containing protein</fullName>
    </recommendedName>
</protein>
<dbReference type="Gene3D" id="1.10.260.40">
    <property type="entry name" value="lambda repressor-like DNA-binding domains"/>
    <property type="match status" value="1"/>
</dbReference>
<comment type="caution">
    <text evidence="1">The sequence shown here is derived from an EMBL/GenBank/DDBJ whole genome shotgun (WGS) entry which is preliminary data.</text>
</comment>